<organism evidence="1 2">
    <name type="scientific">Rheinheimera soli</name>
    <dbReference type="NCBI Taxonomy" id="443616"/>
    <lineage>
        <taxon>Bacteria</taxon>
        <taxon>Pseudomonadati</taxon>
        <taxon>Pseudomonadota</taxon>
        <taxon>Gammaproteobacteria</taxon>
        <taxon>Chromatiales</taxon>
        <taxon>Chromatiaceae</taxon>
        <taxon>Rheinheimera</taxon>
    </lineage>
</organism>
<name>A0ABU1VWE2_9GAMM</name>
<protein>
    <submittedName>
        <fullName evidence="1">Demethoxyubiquinone hydroxylase (CLK1/Coq7/Cat5 family)</fullName>
    </submittedName>
</protein>
<keyword evidence="2" id="KW-1185">Reference proteome</keyword>
<accession>A0ABU1VWE2</accession>
<sequence>MNELYEKALQSDEALVSLKNIISFTDGTEKVIEFTYENALLHSHPSELATLRDSIRQRFGKCEVSHVTEWSKEESHIIAKKESIIARRKYVDEMMSIGG</sequence>
<comment type="caution">
    <text evidence="1">The sequence shown here is derived from an EMBL/GenBank/DDBJ whole genome shotgun (WGS) entry which is preliminary data.</text>
</comment>
<dbReference type="Proteomes" id="UP001257909">
    <property type="component" value="Unassembled WGS sequence"/>
</dbReference>
<reference evidence="1 2" key="1">
    <citation type="submission" date="2023-07" db="EMBL/GenBank/DDBJ databases">
        <title>Sorghum-associated microbial communities from plants grown in Nebraska, USA.</title>
        <authorList>
            <person name="Schachtman D."/>
        </authorList>
    </citation>
    <scope>NUCLEOTIDE SEQUENCE [LARGE SCALE GENOMIC DNA]</scope>
    <source>
        <strain evidence="1 2">4138</strain>
    </source>
</reference>
<gene>
    <name evidence="1" type="ORF">J2W69_000663</name>
</gene>
<proteinExistence type="predicted"/>
<evidence type="ECO:0000313" key="2">
    <source>
        <dbReference type="Proteomes" id="UP001257909"/>
    </source>
</evidence>
<dbReference type="EMBL" id="JAVDWR010000001">
    <property type="protein sequence ID" value="MDR7119748.1"/>
    <property type="molecule type" value="Genomic_DNA"/>
</dbReference>
<evidence type="ECO:0000313" key="1">
    <source>
        <dbReference type="EMBL" id="MDR7119748.1"/>
    </source>
</evidence>
<dbReference type="RefSeq" id="WP_310274541.1">
    <property type="nucleotide sequence ID" value="NZ_JAVDWR010000001.1"/>
</dbReference>